<dbReference type="Proteomes" id="UP000285908">
    <property type="component" value="Unassembled WGS sequence"/>
</dbReference>
<dbReference type="RefSeq" id="WP_127906802.1">
    <property type="nucleotide sequence ID" value="NZ_RQXX01000003.1"/>
</dbReference>
<dbReference type="InterPro" id="IPR036390">
    <property type="entry name" value="WH_DNA-bd_sf"/>
</dbReference>
<feature type="region of interest" description="Disordered" evidence="1">
    <location>
        <begin position="1"/>
        <end position="26"/>
    </location>
</feature>
<dbReference type="GO" id="GO:0006950">
    <property type="term" value="P:response to stress"/>
    <property type="evidence" value="ECO:0007669"/>
    <property type="project" value="TreeGrafter"/>
</dbReference>
<dbReference type="AlphaFoldDB" id="A0A438AHG4"/>
<dbReference type="GO" id="GO:0045892">
    <property type="term" value="P:negative regulation of DNA-templated transcription"/>
    <property type="evidence" value="ECO:0007669"/>
    <property type="project" value="InterPro"/>
</dbReference>
<dbReference type="OrthoDB" id="8588347at2"/>
<accession>A0A438AHG4</accession>
<feature type="region of interest" description="Disordered" evidence="1">
    <location>
        <begin position="176"/>
        <end position="248"/>
    </location>
</feature>
<reference evidence="3 4" key="1">
    <citation type="submission" date="2018-11" db="EMBL/GenBank/DDBJ databases">
        <title>Mesobaculum littorinae gen. nov., sp. nov., isolated from Littorina scabra that represents a novel genus of the order Rhodobacteraceae.</title>
        <authorList>
            <person name="Li F."/>
        </authorList>
    </citation>
    <scope>NUCLEOTIDE SEQUENCE [LARGE SCALE GENOMIC DNA]</scope>
    <source>
        <strain evidence="3 4">M0103</strain>
    </source>
</reference>
<dbReference type="EMBL" id="RQXX01000003">
    <property type="protein sequence ID" value="RVV98136.1"/>
    <property type="molecule type" value="Genomic_DNA"/>
</dbReference>
<dbReference type="PRINTS" id="PR00598">
    <property type="entry name" value="HTHMARR"/>
</dbReference>
<feature type="compositionally biased region" description="Low complexity" evidence="1">
    <location>
        <begin position="180"/>
        <end position="197"/>
    </location>
</feature>
<dbReference type="Pfam" id="PF12802">
    <property type="entry name" value="MarR_2"/>
    <property type="match status" value="1"/>
</dbReference>
<dbReference type="PANTHER" id="PTHR33164:SF13">
    <property type="entry name" value="4-HYDROXYPHENYLACETATE CATABOLISM PROTEIN"/>
    <property type="match status" value="1"/>
</dbReference>
<evidence type="ECO:0000259" key="2">
    <source>
        <dbReference type="PROSITE" id="PS50995"/>
    </source>
</evidence>
<evidence type="ECO:0000313" key="4">
    <source>
        <dbReference type="Proteomes" id="UP000285908"/>
    </source>
</evidence>
<feature type="domain" description="HTH marR-type" evidence="2">
    <location>
        <begin position="34"/>
        <end position="166"/>
    </location>
</feature>
<keyword evidence="4" id="KW-1185">Reference proteome</keyword>
<dbReference type="PANTHER" id="PTHR33164">
    <property type="entry name" value="TRANSCRIPTIONAL REGULATOR, MARR FAMILY"/>
    <property type="match status" value="1"/>
</dbReference>
<dbReference type="GO" id="GO:0003700">
    <property type="term" value="F:DNA-binding transcription factor activity"/>
    <property type="evidence" value="ECO:0007669"/>
    <property type="project" value="InterPro"/>
</dbReference>
<dbReference type="SMART" id="SM00347">
    <property type="entry name" value="HTH_MARR"/>
    <property type="match status" value="1"/>
</dbReference>
<evidence type="ECO:0000256" key="1">
    <source>
        <dbReference type="SAM" id="MobiDB-lite"/>
    </source>
</evidence>
<proteinExistence type="predicted"/>
<name>A0A438AHG4_9RHOB</name>
<comment type="caution">
    <text evidence="3">The sequence shown here is derived from an EMBL/GenBank/DDBJ whole genome shotgun (WGS) entry which is preliminary data.</text>
</comment>
<dbReference type="InterPro" id="IPR039422">
    <property type="entry name" value="MarR/SlyA-like"/>
</dbReference>
<feature type="compositionally biased region" description="Basic and acidic residues" evidence="1">
    <location>
        <begin position="9"/>
        <end position="23"/>
    </location>
</feature>
<dbReference type="InterPro" id="IPR012712">
    <property type="entry name" value="HpaR/FarR"/>
</dbReference>
<dbReference type="GO" id="GO:0003677">
    <property type="term" value="F:DNA binding"/>
    <property type="evidence" value="ECO:0007669"/>
    <property type="project" value="InterPro"/>
</dbReference>
<evidence type="ECO:0000313" key="3">
    <source>
        <dbReference type="EMBL" id="RVV98136.1"/>
    </source>
</evidence>
<dbReference type="SUPFAM" id="SSF46785">
    <property type="entry name" value="Winged helix' DNA-binding domain"/>
    <property type="match status" value="1"/>
</dbReference>
<dbReference type="InterPro" id="IPR000835">
    <property type="entry name" value="HTH_MarR-typ"/>
</dbReference>
<organism evidence="3 4">
    <name type="scientific">Mesobaculum littorinae</name>
    <dbReference type="NCBI Taxonomy" id="2486419"/>
    <lineage>
        <taxon>Bacteria</taxon>
        <taxon>Pseudomonadati</taxon>
        <taxon>Pseudomonadota</taxon>
        <taxon>Alphaproteobacteria</taxon>
        <taxon>Rhodobacterales</taxon>
        <taxon>Roseobacteraceae</taxon>
        <taxon>Mesobaculum</taxon>
    </lineage>
</organism>
<dbReference type="PROSITE" id="PS50995">
    <property type="entry name" value="HTH_MARR_2"/>
    <property type="match status" value="1"/>
</dbReference>
<protein>
    <submittedName>
        <fullName evidence="3">Homoprotocatechuate degradation operon regulator HpaR</fullName>
    </submittedName>
</protein>
<dbReference type="InterPro" id="IPR036388">
    <property type="entry name" value="WH-like_DNA-bd_sf"/>
</dbReference>
<dbReference type="NCBIfam" id="TIGR02337">
    <property type="entry name" value="HpaR"/>
    <property type="match status" value="1"/>
</dbReference>
<feature type="compositionally biased region" description="Low complexity" evidence="1">
    <location>
        <begin position="210"/>
        <end position="224"/>
    </location>
</feature>
<dbReference type="Gene3D" id="1.10.10.10">
    <property type="entry name" value="Winged helix-like DNA-binding domain superfamily/Winged helix DNA-binding domain"/>
    <property type="match status" value="1"/>
</dbReference>
<sequence>MTALPPRPPRADDAAPQEGERRQAQPRVRLRSFSQSLPILMLQAREAVMERFRGTLRHFRITEQQWRVLRALAMVPGIEVGELARATCLLPPSLSRILQDMEARGYVLRRPVAGDLRRAEVSITDEGRAFIAEIAPHSESTYREVTEAFGPERMAQLSGLLQDLVTEMRALGEPPAIEIPESPDAAPAGEAPAPEAPLRVDSAGIDPIRPANDAGPARPGPAGEADPDTEISTEGSGGPGTPRGRDGA</sequence>
<gene>
    <name evidence="3" type="primary">hpaR</name>
    <name evidence="3" type="ORF">EKE94_11840</name>
</gene>